<keyword evidence="2" id="KW-0808">Transferase</keyword>
<evidence type="ECO:0000256" key="4">
    <source>
        <dbReference type="ARBA" id="ARBA00029440"/>
    </source>
</evidence>
<evidence type="ECO:0000313" key="8">
    <source>
        <dbReference type="Proteomes" id="UP000028045"/>
    </source>
</evidence>
<dbReference type="InterPro" id="IPR015421">
    <property type="entry name" value="PyrdxlP-dep_Trfase_major"/>
</dbReference>
<keyword evidence="8" id="KW-1185">Reference proteome</keyword>
<dbReference type="InterPro" id="IPR000192">
    <property type="entry name" value="Aminotrans_V_dom"/>
</dbReference>
<protein>
    <recommendedName>
        <fullName evidence="6">Aminotransferase class V domain-containing protein</fullName>
    </recommendedName>
</protein>
<evidence type="ECO:0000256" key="3">
    <source>
        <dbReference type="ARBA" id="ARBA00022898"/>
    </source>
</evidence>
<accession>A0A084AYX0</accession>
<dbReference type="HOGENOM" id="CLU_034866_0_1_1"/>
<evidence type="ECO:0000256" key="5">
    <source>
        <dbReference type="ARBA" id="ARBA00049007"/>
    </source>
</evidence>
<dbReference type="AlphaFoldDB" id="A0A084AYX0"/>
<dbReference type="Proteomes" id="UP000028045">
    <property type="component" value="Unassembled WGS sequence"/>
</dbReference>
<sequence>MPSRSDITYFGAGPALLPSEILEDAAGALLNYNATGLGSMDLPRTLRYPLQQTSRGILKAHFVSVAEHSQRSQLTADIINQAKADLASCLDIPDDYEILFMQGGGTGEFSATVYNFVSAWVARKHKEIFGDLGGDAADHPELMQQLKQTVDNDLKIDYLVTGGWSQKASAEAERLLGPKHVNIRSPRLLLRQRGVEFPAFPKSLEPRPDGTGPIVVADMSSNILTRKIPVQNFSAIFFGAQKNLGVTGITVVVIKKSFLPPATRQPPAGLMRDLGLPVPPIIFQYEAESRRNPSKQLQLDPS</sequence>
<evidence type="ECO:0000313" key="7">
    <source>
        <dbReference type="EMBL" id="KEY70499.1"/>
    </source>
</evidence>
<proteinExistence type="predicted"/>
<dbReference type="InterPro" id="IPR015424">
    <property type="entry name" value="PyrdxlP-dep_Trfase"/>
</dbReference>
<gene>
    <name evidence="7" type="ORF">S7711_02670</name>
</gene>
<dbReference type="GO" id="GO:0004648">
    <property type="term" value="F:O-phospho-L-serine:2-oxoglutarate aminotransferase activity"/>
    <property type="evidence" value="ECO:0007669"/>
    <property type="project" value="UniProtKB-EC"/>
</dbReference>
<dbReference type="Pfam" id="PF00266">
    <property type="entry name" value="Aminotran_5"/>
    <property type="match status" value="1"/>
</dbReference>
<dbReference type="PANTHER" id="PTHR43247:SF1">
    <property type="entry name" value="PHOSPHOSERINE AMINOTRANSFERASE"/>
    <property type="match status" value="1"/>
</dbReference>
<feature type="domain" description="Aminotransferase class V" evidence="6">
    <location>
        <begin position="67"/>
        <end position="264"/>
    </location>
</feature>
<dbReference type="GO" id="GO:0005737">
    <property type="term" value="C:cytoplasm"/>
    <property type="evidence" value="ECO:0007669"/>
    <property type="project" value="TreeGrafter"/>
</dbReference>
<comment type="pathway">
    <text evidence="4">Amino-acid biosynthesis.</text>
</comment>
<dbReference type="InterPro" id="IPR022278">
    <property type="entry name" value="Pser_aminoTfrase"/>
</dbReference>
<dbReference type="SUPFAM" id="SSF53383">
    <property type="entry name" value="PLP-dependent transferases"/>
    <property type="match status" value="1"/>
</dbReference>
<evidence type="ECO:0000256" key="1">
    <source>
        <dbReference type="ARBA" id="ARBA00001933"/>
    </source>
</evidence>
<dbReference type="OrthoDB" id="1703350at2759"/>
<dbReference type="EMBL" id="KL648432">
    <property type="protein sequence ID" value="KEY70499.1"/>
    <property type="molecule type" value="Genomic_DNA"/>
</dbReference>
<evidence type="ECO:0000259" key="6">
    <source>
        <dbReference type="Pfam" id="PF00266"/>
    </source>
</evidence>
<name>A0A084AYX0_STACB</name>
<comment type="catalytic activity">
    <reaction evidence="5">
        <text>O-phospho-L-serine + 2-oxoglutarate = 3-phosphooxypyruvate + L-glutamate</text>
        <dbReference type="Rhea" id="RHEA:14329"/>
        <dbReference type="ChEBI" id="CHEBI:16810"/>
        <dbReference type="ChEBI" id="CHEBI:18110"/>
        <dbReference type="ChEBI" id="CHEBI:29985"/>
        <dbReference type="ChEBI" id="CHEBI:57524"/>
        <dbReference type="EC" id="2.6.1.52"/>
    </reaction>
</comment>
<dbReference type="GO" id="GO:0006564">
    <property type="term" value="P:L-serine biosynthetic process"/>
    <property type="evidence" value="ECO:0007669"/>
    <property type="project" value="InterPro"/>
</dbReference>
<reference evidence="7 8" key="1">
    <citation type="journal article" date="2014" name="BMC Genomics">
        <title>Comparative genome sequencing reveals chemotype-specific gene clusters in the toxigenic black mold Stachybotrys.</title>
        <authorList>
            <person name="Semeiks J."/>
            <person name="Borek D."/>
            <person name="Otwinowski Z."/>
            <person name="Grishin N.V."/>
        </authorList>
    </citation>
    <scope>NUCLEOTIDE SEQUENCE [LARGE SCALE GENOMIC DNA]</scope>
    <source>
        <strain evidence="8">CBS 109288 / IBT 7711</strain>
    </source>
</reference>
<evidence type="ECO:0000256" key="2">
    <source>
        <dbReference type="ARBA" id="ARBA00022679"/>
    </source>
</evidence>
<keyword evidence="3" id="KW-0663">Pyridoxal phosphate</keyword>
<comment type="cofactor">
    <cofactor evidence="1">
        <name>pyridoxal 5'-phosphate</name>
        <dbReference type="ChEBI" id="CHEBI:597326"/>
    </cofactor>
</comment>
<dbReference type="PANTHER" id="PTHR43247">
    <property type="entry name" value="PHOSPHOSERINE AMINOTRANSFERASE"/>
    <property type="match status" value="1"/>
</dbReference>
<organism evidence="7 8">
    <name type="scientific">Stachybotrys chartarum (strain CBS 109288 / IBT 7711)</name>
    <name type="common">Toxic black mold</name>
    <name type="synonym">Stilbospora chartarum</name>
    <dbReference type="NCBI Taxonomy" id="1280523"/>
    <lineage>
        <taxon>Eukaryota</taxon>
        <taxon>Fungi</taxon>
        <taxon>Dikarya</taxon>
        <taxon>Ascomycota</taxon>
        <taxon>Pezizomycotina</taxon>
        <taxon>Sordariomycetes</taxon>
        <taxon>Hypocreomycetidae</taxon>
        <taxon>Hypocreales</taxon>
        <taxon>Stachybotryaceae</taxon>
        <taxon>Stachybotrys</taxon>
    </lineage>
</organism>
<dbReference type="Gene3D" id="3.40.640.10">
    <property type="entry name" value="Type I PLP-dependent aspartate aminotransferase-like (Major domain)"/>
    <property type="match status" value="2"/>
</dbReference>
<dbReference type="GO" id="GO:0030170">
    <property type="term" value="F:pyridoxal phosphate binding"/>
    <property type="evidence" value="ECO:0007669"/>
    <property type="project" value="TreeGrafter"/>
</dbReference>